<organism evidence="1">
    <name type="scientific">Nitzschia supralitorea</name>
    <dbReference type="NCBI Taxonomy" id="303403"/>
    <lineage>
        <taxon>Eukaryota</taxon>
        <taxon>Sar</taxon>
        <taxon>Stramenopiles</taxon>
        <taxon>Ochrophyta</taxon>
        <taxon>Bacillariophyta</taxon>
        <taxon>Bacillariophyceae</taxon>
        <taxon>Bacillariophycidae</taxon>
        <taxon>Bacillariales</taxon>
        <taxon>Bacillariaceae</taxon>
        <taxon>Nitzschia</taxon>
    </lineage>
</organism>
<dbReference type="EMBL" id="MT383638">
    <property type="protein sequence ID" value="QWM93175.1"/>
    <property type="molecule type" value="Genomic_DNA"/>
</dbReference>
<dbReference type="AlphaFoldDB" id="A0A8F1B7Y2"/>
<proteinExistence type="predicted"/>
<name>A0A8F1B7Y2_9STRA</name>
<reference evidence="1" key="1">
    <citation type="journal article" date="2021" name="Ecol Indic">
        <title>Morphological and molecular identification reveals that waters from an isolated oasis in Tamanrasset (extreme South of Algerian Sahara) are colonized by opportunistic and pollution-tolerant diatom species.</title>
        <authorList>
            <person name="Gastineau R."/>
            <person name="Hamedi C."/>
            <person name="Baba Hamed M.B."/>
            <person name="Abi-Ayad S.-M.E.-A."/>
            <person name="Bak M."/>
            <person name="Lemieux C."/>
            <person name="Turmel M."/>
            <person name="Dobosz S."/>
            <person name="Wrobel R.J."/>
            <person name="Kierzek A."/>
            <person name="Lange-Bertalot H."/>
            <person name="Witkowski A."/>
        </authorList>
    </citation>
    <scope>NUCLEOTIDE SEQUENCE</scope>
    <source>
        <strain evidence="1">SZCZR1828</strain>
    </source>
</reference>
<sequence length="102" mass="11935">MPEKLEFIYAKMVVAFQEGTDYVLPESVIILINVVADLPKSIRQAQFPNKFLRYKNIYDLQIKLKVIETISTVFLEKVFNVEVFLEQFNVSTKKKQPLKAYC</sequence>
<dbReference type="RefSeq" id="YP_010133685.1">
    <property type="nucleotide sequence ID" value="NC_056787.1"/>
</dbReference>
<accession>A0A8F1B7Y2</accession>
<keyword evidence="1" id="KW-0934">Plastid</keyword>
<geneLocation type="chloroplast" evidence="1"/>
<dbReference type="GeneID" id="67123222"/>
<gene>
    <name evidence="1" type="primary">orf102a</name>
</gene>
<evidence type="ECO:0000313" key="1">
    <source>
        <dbReference type="EMBL" id="QWM93175.1"/>
    </source>
</evidence>
<keyword evidence="1" id="KW-0150">Chloroplast</keyword>
<protein>
    <submittedName>
        <fullName evidence="1">Uncharacterized protein</fullName>
    </submittedName>
</protein>